<dbReference type="Gene3D" id="3.40.50.2000">
    <property type="entry name" value="Glycogen Phosphorylase B"/>
    <property type="match status" value="2"/>
</dbReference>
<dbReference type="SUPFAM" id="SSF53756">
    <property type="entry name" value="UDP-Glycosyltransferase/glycogen phosphorylase"/>
    <property type="match status" value="1"/>
</dbReference>
<dbReference type="InterPro" id="IPR001296">
    <property type="entry name" value="Glyco_trans_1"/>
</dbReference>
<dbReference type="GO" id="GO:0016757">
    <property type="term" value="F:glycosyltransferase activity"/>
    <property type="evidence" value="ECO:0007669"/>
    <property type="project" value="InterPro"/>
</dbReference>
<dbReference type="InterPro" id="IPR028098">
    <property type="entry name" value="Glyco_trans_4-like_N"/>
</dbReference>
<comment type="caution">
    <text evidence="3">The sequence shown here is derived from an EMBL/GenBank/DDBJ whole genome shotgun (WGS) entry which is preliminary data.</text>
</comment>
<dbReference type="Proteomes" id="UP000178385">
    <property type="component" value="Unassembled WGS sequence"/>
</dbReference>
<sequence>MNIVNIGTDKSLVGGKSSGDSVERHTLYGTYLEHFDIIVYTSRRDKLATFEMAPNVTGHPTNSLTKLRFVRDAMRIFERIHRAHKVDLIVCQDPFVPAVVGVKLKERFGVKLQINFHGDFFDNPYWRREHLKHRFYLRLAEKNIKQADSIRVVSGAIKDKLIKRGIQAYNIFVIPTPVDLDKFKTEPTQTVAKTVLTVGRIDASKDIATFIEAAQLVYQQLPEATFKIIGRGPLEKKFRAATKNLPYILWTGYVAHNELPKHYQNAAVFCLTSTNESFGKVLLEAAMSRLPAVATSTAGAAEIIENGVSGYLIPIGDAARIAERLVYLLQNNSVREQMGQNAFRVVSSKYGFQKSIDAMVAMWRQTVGKR</sequence>
<gene>
    <name evidence="3" type="ORF">A2840_01030</name>
</gene>
<name>A0A1G1Y5V7_9BACT</name>
<evidence type="ECO:0008006" key="5">
    <source>
        <dbReference type="Google" id="ProtNLM"/>
    </source>
</evidence>
<dbReference type="Pfam" id="PF13439">
    <property type="entry name" value="Glyco_transf_4"/>
    <property type="match status" value="1"/>
</dbReference>
<feature type="domain" description="Glycosyl transferase family 1" evidence="1">
    <location>
        <begin position="188"/>
        <end position="343"/>
    </location>
</feature>
<accession>A0A1G1Y5V7</accession>
<reference evidence="3 4" key="1">
    <citation type="journal article" date="2016" name="Nat. Commun.">
        <title>Thousands of microbial genomes shed light on interconnected biogeochemical processes in an aquifer system.</title>
        <authorList>
            <person name="Anantharaman K."/>
            <person name="Brown C.T."/>
            <person name="Hug L.A."/>
            <person name="Sharon I."/>
            <person name="Castelle C.J."/>
            <person name="Probst A.J."/>
            <person name="Thomas B.C."/>
            <person name="Singh A."/>
            <person name="Wilkins M.J."/>
            <person name="Karaoz U."/>
            <person name="Brodie E.L."/>
            <person name="Williams K.H."/>
            <person name="Hubbard S.S."/>
            <person name="Banfield J.F."/>
        </authorList>
    </citation>
    <scope>NUCLEOTIDE SEQUENCE [LARGE SCALE GENOMIC DNA]</scope>
</reference>
<evidence type="ECO:0000259" key="2">
    <source>
        <dbReference type="Pfam" id="PF13439"/>
    </source>
</evidence>
<feature type="domain" description="Glycosyltransferase subfamily 4-like N-terminal" evidence="2">
    <location>
        <begin position="35"/>
        <end position="182"/>
    </location>
</feature>
<proteinExistence type="predicted"/>
<protein>
    <recommendedName>
        <fullName evidence="5">Glycosyl transferase family 1 domain-containing protein</fullName>
    </recommendedName>
</protein>
<evidence type="ECO:0000259" key="1">
    <source>
        <dbReference type="Pfam" id="PF00534"/>
    </source>
</evidence>
<dbReference type="PANTHER" id="PTHR45947">
    <property type="entry name" value="SULFOQUINOVOSYL TRANSFERASE SQD2"/>
    <property type="match status" value="1"/>
</dbReference>
<dbReference type="Pfam" id="PF00534">
    <property type="entry name" value="Glycos_transf_1"/>
    <property type="match status" value="1"/>
</dbReference>
<dbReference type="CDD" id="cd03801">
    <property type="entry name" value="GT4_PimA-like"/>
    <property type="match status" value="1"/>
</dbReference>
<evidence type="ECO:0000313" key="3">
    <source>
        <dbReference type="EMBL" id="OGY47725.1"/>
    </source>
</evidence>
<dbReference type="PANTHER" id="PTHR45947:SF3">
    <property type="entry name" value="SULFOQUINOVOSYL TRANSFERASE SQD2"/>
    <property type="match status" value="1"/>
</dbReference>
<organism evidence="3 4">
    <name type="scientific">Candidatus Buchananbacteria bacterium RIFCSPHIGHO2_01_FULL_47_11b</name>
    <dbReference type="NCBI Taxonomy" id="1797537"/>
    <lineage>
        <taxon>Bacteria</taxon>
        <taxon>Candidatus Buchananiibacteriota</taxon>
    </lineage>
</organism>
<dbReference type="EMBL" id="MHIG01000009">
    <property type="protein sequence ID" value="OGY47725.1"/>
    <property type="molecule type" value="Genomic_DNA"/>
</dbReference>
<dbReference type="InterPro" id="IPR050194">
    <property type="entry name" value="Glycosyltransferase_grp1"/>
</dbReference>
<evidence type="ECO:0000313" key="4">
    <source>
        <dbReference type="Proteomes" id="UP000178385"/>
    </source>
</evidence>
<dbReference type="AlphaFoldDB" id="A0A1G1Y5V7"/>